<dbReference type="InParanoid" id="J0D1Q9"/>
<dbReference type="Gene3D" id="1.20.1280.50">
    <property type="match status" value="1"/>
</dbReference>
<feature type="domain" description="F-box" evidence="2">
    <location>
        <begin position="15"/>
        <end position="62"/>
    </location>
</feature>
<keyword evidence="4" id="KW-1185">Reference proteome</keyword>
<dbReference type="InterPro" id="IPR036047">
    <property type="entry name" value="F-box-like_dom_sf"/>
</dbReference>
<dbReference type="EMBL" id="JH687810">
    <property type="protein sequence ID" value="EJD39771.1"/>
    <property type="molecule type" value="Genomic_DNA"/>
</dbReference>
<reference evidence="4" key="1">
    <citation type="journal article" date="2012" name="Science">
        <title>The Paleozoic origin of enzymatic lignin decomposition reconstructed from 31 fungal genomes.</title>
        <authorList>
            <person name="Floudas D."/>
            <person name="Binder M."/>
            <person name="Riley R."/>
            <person name="Barry K."/>
            <person name="Blanchette R.A."/>
            <person name="Henrissat B."/>
            <person name="Martinez A.T."/>
            <person name="Otillar R."/>
            <person name="Spatafora J.W."/>
            <person name="Yadav J.S."/>
            <person name="Aerts A."/>
            <person name="Benoit I."/>
            <person name="Boyd A."/>
            <person name="Carlson A."/>
            <person name="Copeland A."/>
            <person name="Coutinho P.M."/>
            <person name="de Vries R.P."/>
            <person name="Ferreira P."/>
            <person name="Findley K."/>
            <person name="Foster B."/>
            <person name="Gaskell J."/>
            <person name="Glotzer D."/>
            <person name="Gorecki P."/>
            <person name="Heitman J."/>
            <person name="Hesse C."/>
            <person name="Hori C."/>
            <person name="Igarashi K."/>
            <person name="Jurgens J.A."/>
            <person name="Kallen N."/>
            <person name="Kersten P."/>
            <person name="Kohler A."/>
            <person name="Kuees U."/>
            <person name="Kumar T.K.A."/>
            <person name="Kuo A."/>
            <person name="LaButti K."/>
            <person name="Larrondo L.F."/>
            <person name="Lindquist E."/>
            <person name="Ling A."/>
            <person name="Lombard V."/>
            <person name="Lucas S."/>
            <person name="Lundell T."/>
            <person name="Martin R."/>
            <person name="McLaughlin D.J."/>
            <person name="Morgenstern I."/>
            <person name="Morin E."/>
            <person name="Murat C."/>
            <person name="Nagy L.G."/>
            <person name="Nolan M."/>
            <person name="Ohm R.A."/>
            <person name="Patyshakuliyeva A."/>
            <person name="Rokas A."/>
            <person name="Ruiz-Duenas F.J."/>
            <person name="Sabat G."/>
            <person name="Salamov A."/>
            <person name="Samejima M."/>
            <person name="Schmutz J."/>
            <person name="Slot J.C."/>
            <person name="St John F."/>
            <person name="Stenlid J."/>
            <person name="Sun H."/>
            <person name="Sun S."/>
            <person name="Syed K."/>
            <person name="Tsang A."/>
            <person name="Wiebenga A."/>
            <person name="Young D."/>
            <person name="Pisabarro A."/>
            <person name="Eastwood D.C."/>
            <person name="Martin F."/>
            <person name="Cullen D."/>
            <person name="Grigoriev I.V."/>
            <person name="Hibbett D.S."/>
        </authorList>
    </citation>
    <scope>NUCLEOTIDE SEQUENCE [LARGE SCALE GENOMIC DNA]</scope>
    <source>
        <strain evidence="4">TFB10046</strain>
    </source>
</reference>
<dbReference type="eggNOG" id="ENOG502RCA3">
    <property type="taxonomic scope" value="Eukaryota"/>
</dbReference>
<dbReference type="PROSITE" id="PS50181">
    <property type="entry name" value="FBOX"/>
    <property type="match status" value="1"/>
</dbReference>
<feature type="compositionally biased region" description="Basic and acidic residues" evidence="1">
    <location>
        <begin position="478"/>
        <end position="491"/>
    </location>
</feature>
<evidence type="ECO:0000313" key="4">
    <source>
        <dbReference type="Proteomes" id="UP000006514"/>
    </source>
</evidence>
<dbReference type="Proteomes" id="UP000006514">
    <property type="component" value="Unassembled WGS sequence"/>
</dbReference>
<evidence type="ECO:0000313" key="3">
    <source>
        <dbReference type="EMBL" id="EJD39771.1"/>
    </source>
</evidence>
<dbReference type="InterPro" id="IPR001810">
    <property type="entry name" value="F-box_dom"/>
</dbReference>
<dbReference type="AlphaFoldDB" id="J0D1Q9"/>
<proteinExistence type="predicted"/>
<dbReference type="KEGG" id="adl:AURDEDRAFT_128106"/>
<accession>J0D1Q9</accession>
<organism evidence="3 4">
    <name type="scientific">Auricularia subglabra (strain TFB-10046 / SS5)</name>
    <name type="common">White-rot fungus</name>
    <name type="synonym">Auricularia delicata (strain TFB10046)</name>
    <dbReference type="NCBI Taxonomy" id="717982"/>
    <lineage>
        <taxon>Eukaryota</taxon>
        <taxon>Fungi</taxon>
        <taxon>Dikarya</taxon>
        <taxon>Basidiomycota</taxon>
        <taxon>Agaricomycotina</taxon>
        <taxon>Agaricomycetes</taxon>
        <taxon>Auriculariales</taxon>
        <taxon>Auriculariaceae</taxon>
        <taxon>Auricularia</taxon>
    </lineage>
</organism>
<sequence>MAILSELTEAWSASNDLIWSIPDEILALSFTFLPFSDRISASHVSQRWRRIALAHPAIWAHLHFIGVTPPKKLKLIRMALSRSGCHPVDLDLIIHTDRSGILEECLRHHMHHIRTVDGDLPRGSFPLSLCAPSLETLTGLDYHVDLPNDFLGGKCGRLCTLRSRSISLPTTCPALSTVQSLILDGPVNPESAQTFRRLFCLFPNLRSLCLDDLQHDFVNFLPQGPAPASLASLTLESFNPNYDVTPHYNAWRTDNLRDVSLRHDPHVAAHLDQLFSGAIRLTVAIDSFLDSIDVVADCPGGRTHSISFSDAEEVALTARLVLSVASALQHVRALEVPLPALKAFMGVCVALPALTHLTIPVVAEEQLPASDDAAHVIPWHLLRTLDALAQCRPSMDTITLAVECYGLRCPLTAKDARGLLAQLSALDGLELPDIEVQGFPQELICDVDIPDFDDFATERVSHSYVRESGARSTTIGGRESRAVPDRSEIKPHGRGMGLNPQLSCLTVDGGTQESLTSTLVIKGYDPSTSITAYGPGADRVRSVTFYPDDDDADPPAAALARRFLDAPPDNLRAVHALQLPFPDLAALLAVFPGLRRLGVLFEVQQHPWSALAKLLRAKELCPAIQAIELHVEHRNYGPARNRVPLTSDDLRRLLAQLAAPGRDGLTGVSVKGFSREIVVQADISAVAAFAVSFHTP</sequence>
<dbReference type="OrthoDB" id="3027018at2759"/>
<feature type="region of interest" description="Disordered" evidence="1">
    <location>
        <begin position="471"/>
        <end position="494"/>
    </location>
</feature>
<dbReference type="Pfam" id="PF12937">
    <property type="entry name" value="F-box-like"/>
    <property type="match status" value="1"/>
</dbReference>
<dbReference type="SUPFAM" id="SSF81383">
    <property type="entry name" value="F-box domain"/>
    <property type="match status" value="1"/>
</dbReference>
<name>J0D1Q9_AURST</name>
<evidence type="ECO:0000259" key="2">
    <source>
        <dbReference type="PROSITE" id="PS50181"/>
    </source>
</evidence>
<evidence type="ECO:0000256" key="1">
    <source>
        <dbReference type="SAM" id="MobiDB-lite"/>
    </source>
</evidence>
<protein>
    <recommendedName>
        <fullName evidence="2">F-box domain-containing protein</fullName>
    </recommendedName>
</protein>
<gene>
    <name evidence="3" type="ORF">AURDEDRAFT_128106</name>
</gene>